<keyword evidence="2" id="KW-1185">Reference proteome</keyword>
<reference evidence="1 2" key="1">
    <citation type="submission" date="2019-03" db="EMBL/GenBank/DDBJ databases">
        <title>Genomic Encyclopedia of Type Strains, Phase IV (KMG-IV): sequencing the most valuable type-strain genomes for metagenomic binning, comparative biology and taxonomic classification.</title>
        <authorList>
            <person name="Goeker M."/>
        </authorList>
    </citation>
    <scope>NUCLEOTIDE SEQUENCE [LARGE SCALE GENOMIC DNA]</scope>
    <source>
        <strain evidence="1 2">DSM 19377</strain>
    </source>
</reference>
<gene>
    <name evidence="1" type="ORF">EV207_101164</name>
</gene>
<organism evidence="1 2">
    <name type="scientific">Scopulibacillus darangshiensis</name>
    <dbReference type="NCBI Taxonomy" id="442528"/>
    <lineage>
        <taxon>Bacteria</taxon>
        <taxon>Bacillati</taxon>
        <taxon>Bacillota</taxon>
        <taxon>Bacilli</taxon>
        <taxon>Bacillales</taxon>
        <taxon>Sporolactobacillaceae</taxon>
        <taxon>Scopulibacillus</taxon>
    </lineage>
</organism>
<dbReference type="Pfam" id="PF04630">
    <property type="entry name" value="Phage_TTP_1"/>
    <property type="match status" value="1"/>
</dbReference>
<dbReference type="Proteomes" id="UP000295416">
    <property type="component" value="Unassembled WGS sequence"/>
</dbReference>
<dbReference type="EMBL" id="SLXK01000001">
    <property type="protein sequence ID" value="TCP32186.1"/>
    <property type="molecule type" value="Genomic_DNA"/>
</dbReference>
<evidence type="ECO:0000313" key="1">
    <source>
        <dbReference type="EMBL" id="TCP32186.1"/>
    </source>
</evidence>
<proteinExistence type="predicted"/>
<sequence>MAEVYSSIVGMKNLYYAKLTSDDDTGVVYETPKKLAPAKSAKVTTASDSATQYADDGPVAVASQIGETQVEIGVTDIPLSIQADLLGQTLNSEGVIEFNQDVVAPYVALGFEGTKENGKRRFVWLYKGRFGIPDDDWKTKEDKTEFQEPTMSGNFIRRQFDKNFKAVGDEEATGFTSTIADAWYTKVYAPTPSGV</sequence>
<comment type="caution">
    <text evidence="1">The sequence shown here is derived from an EMBL/GenBank/DDBJ whole genome shotgun (WGS) entry which is preliminary data.</text>
</comment>
<dbReference type="AlphaFoldDB" id="A0A4V2SNR0"/>
<evidence type="ECO:0000313" key="2">
    <source>
        <dbReference type="Proteomes" id="UP000295416"/>
    </source>
</evidence>
<dbReference type="InterPro" id="IPR006490">
    <property type="entry name" value="Maj_tail_phi13"/>
</dbReference>
<name>A0A4V2SNR0_9BACL</name>
<dbReference type="InterPro" id="IPR006724">
    <property type="entry name" value="Phage_TTP"/>
</dbReference>
<protein>
    <submittedName>
        <fullName evidence="1">Phi13 family phage major tail protein</fullName>
    </submittedName>
</protein>
<dbReference type="RefSeq" id="WP_132742689.1">
    <property type="nucleotide sequence ID" value="NZ_SLXK01000001.1"/>
</dbReference>
<dbReference type="OrthoDB" id="3078218at2"/>
<dbReference type="NCBIfam" id="TIGR01603">
    <property type="entry name" value="maj_tail_phi13"/>
    <property type="match status" value="1"/>
</dbReference>
<accession>A0A4V2SNR0</accession>